<gene>
    <name evidence="9" type="ORF">DM02DRAFT_597681</name>
</gene>
<protein>
    <recommendedName>
        <fullName evidence="8">Rhodopsin domain-containing protein</fullName>
    </recommendedName>
</protein>
<keyword evidence="2 7" id="KW-0812">Transmembrane</keyword>
<evidence type="ECO:0000259" key="8">
    <source>
        <dbReference type="Pfam" id="PF20684"/>
    </source>
</evidence>
<dbReference type="InterPro" id="IPR052337">
    <property type="entry name" value="SAT4-like"/>
</dbReference>
<dbReference type="PANTHER" id="PTHR33048">
    <property type="entry name" value="PTH11-LIKE INTEGRAL MEMBRANE PROTEIN (AFU_ORTHOLOGUE AFUA_5G11245)"/>
    <property type="match status" value="1"/>
</dbReference>
<dbReference type="PANTHER" id="PTHR33048:SF18">
    <property type="entry name" value="INTEGRAL MEMBRANE PROTEIN"/>
    <property type="match status" value="1"/>
</dbReference>
<evidence type="ECO:0000256" key="7">
    <source>
        <dbReference type="SAM" id="Phobius"/>
    </source>
</evidence>
<keyword evidence="4 7" id="KW-0472">Membrane</keyword>
<dbReference type="Pfam" id="PF20684">
    <property type="entry name" value="Fung_rhodopsin"/>
    <property type="match status" value="1"/>
</dbReference>
<evidence type="ECO:0000256" key="4">
    <source>
        <dbReference type="ARBA" id="ARBA00023136"/>
    </source>
</evidence>
<keyword evidence="10" id="KW-1185">Reference proteome</keyword>
<evidence type="ECO:0000313" key="9">
    <source>
        <dbReference type="EMBL" id="PVH97417.1"/>
    </source>
</evidence>
<dbReference type="Proteomes" id="UP000244855">
    <property type="component" value="Unassembled WGS sequence"/>
</dbReference>
<feature type="compositionally biased region" description="Low complexity" evidence="6">
    <location>
        <begin position="307"/>
        <end position="316"/>
    </location>
</feature>
<evidence type="ECO:0000256" key="6">
    <source>
        <dbReference type="SAM" id="MobiDB-lite"/>
    </source>
</evidence>
<feature type="transmembrane region" description="Helical" evidence="7">
    <location>
        <begin position="12"/>
        <end position="35"/>
    </location>
</feature>
<reference evidence="9 10" key="1">
    <citation type="journal article" date="2018" name="Sci. Rep.">
        <title>Comparative genomics provides insights into the lifestyle and reveals functional heterogeneity of dark septate endophytic fungi.</title>
        <authorList>
            <person name="Knapp D.G."/>
            <person name="Nemeth J.B."/>
            <person name="Barry K."/>
            <person name="Hainaut M."/>
            <person name="Henrissat B."/>
            <person name="Johnson J."/>
            <person name="Kuo A."/>
            <person name="Lim J.H.P."/>
            <person name="Lipzen A."/>
            <person name="Nolan M."/>
            <person name="Ohm R.A."/>
            <person name="Tamas L."/>
            <person name="Grigoriev I.V."/>
            <person name="Spatafora J.W."/>
            <person name="Nagy L.G."/>
            <person name="Kovacs G.M."/>
        </authorList>
    </citation>
    <scope>NUCLEOTIDE SEQUENCE [LARGE SCALE GENOMIC DNA]</scope>
    <source>
        <strain evidence="9 10">DSE2036</strain>
    </source>
</reference>
<organism evidence="9 10">
    <name type="scientific">Periconia macrospinosa</name>
    <dbReference type="NCBI Taxonomy" id="97972"/>
    <lineage>
        <taxon>Eukaryota</taxon>
        <taxon>Fungi</taxon>
        <taxon>Dikarya</taxon>
        <taxon>Ascomycota</taxon>
        <taxon>Pezizomycotina</taxon>
        <taxon>Dothideomycetes</taxon>
        <taxon>Pleosporomycetidae</taxon>
        <taxon>Pleosporales</taxon>
        <taxon>Massarineae</taxon>
        <taxon>Periconiaceae</taxon>
        <taxon>Periconia</taxon>
    </lineage>
</organism>
<feature type="transmembrane region" description="Helical" evidence="7">
    <location>
        <begin position="47"/>
        <end position="71"/>
    </location>
</feature>
<dbReference type="EMBL" id="KZ805436">
    <property type="protein sequence ID" value="PVH97417.1"/>
    <property type="molecule type" value="Genomic_DNA"/>
</dbReference>
<sequence length="383" mass="41964">MASKAVPSVVSTSLIVVSAVFPALSLLGVVLRWSARRKVKSGWQIDDWVIVVTWFITFGISIDIWALTPHIGINFAKQPITSSTISSAKCVWSTTLLMNVALAVVKISVLLFYKRIFVTPRFAIVCWIAIALVGSWGIITTILHVVQSNPISSNWNGFGTFRFDPAAFSKARAGSSFALDIVILLLPIEKIVHLHMSPRKKMTVALIFAMGGFCCIAAAVRLALVVQTIDDGAATKTAGYTRICKFMLLSYFKLARTSRTVLWGVIEPNCSIIAACLPCYGPVFRGRAPESIIRSVRSVLSLASLGSNHSRNSQRSNRSKIYNQGLGNQSVPPKSNAKEATESEIELRDLGDLGRTDERPSRSLEDWEESGNEAHVEHTDRIA</sequence>
<feature type="transmembrane region" description="Helical" evidence="7">
    <location>
        <begin position="91"/>
        <end position="113"/>
    </location>
</feature>
<dbReference type="OrthoDB" id="5398388at2759"/>
<feature type="transmembrane region" description="Helical" evidence="7">
    <location>
        <begin position="204"/>
        <end position="224"/>
    </location>
</feature>
<evidence type="ECO:0000256" key="5">
    <source>
        <dbReference type="ARBA" id="ARBA00038359"/>
    </source>
</evidence>
<dbReference type="AlphaFoldDB" id="A0A2V1DGY8"/>
<keyword evidence="3 7" id="KW-1133">Transmembrane helix</keyword>
<dbReference type="GO" id="GO:0016020">
    <property type="term" value="C:membrane"/>
    <property type="evidence" value="ECO:0007669"/>
    <property type="project" value="UniProtKB-SubCell"/>
</dbReference>
<evidence type="ECO:0000313" key="10">
    <source>
        <dbReference type="Proteomes" id="UP000244855"/>
    </source>
</evidence>
<comment type="subcellular location">
    <subcellularLocation>
        <location evidence="1">Membrane</location>
        <topology evidence="1">Multi-pass membrane protein</topology>
    </subcellularLocation>
</comment>
<feature type="transmembrane region" description="Helical" evidence="7">
    <location>
        <begin position="125"/>
        <end position="146"/>
    </location>
</feature>
<feature type="compositionally biased region" description="Polar residues" evidence="6">
    <location>
        <begin position="320"/>
        <end position="333"/>
    </location>
</feature>
<name>A0A2V1DGY8_9PLEO</name>
<comment type="similarity">
    <text evidence="5">Belongs to the SAT4 family.</text>
</comment>
<feature type="region of interest" description="Disordered" evidence="6">
    <location>
        <begin position="307"/>
        <end position="383"/>
    </location>
</feature>
<feature type="compositionally biased region" description="Basic and acidic residues" evidence="6">
    <location>
        <begin position="336"/>
        <end position="365"/>
    </location>
</feature>
<accession>A0A2V1DGY8</accession>
<feature type="compositionally biased region" description="Basic and acidic residues" evidence="6">
    <location>
        <begin position="372"/>
        <end position="383"/>
    </location>
</feature>
<proteinExistence type="inferred from homology"/>
<dbReference type="STRING" id="97972.A0A2V1DGY8"/>
<evidence type="ECO:0000256" key="1">
    <source>
        <dbReference type="ARBA" id="ARBA00004141"/>
    </source>
</evidence>
<evidence type="ECO:0000256" key="3">
    <source>
        <dbReference type="ARBA" id="ARBA00022989"/>
    </source>
</evidence>
<evidence type="ECO:0000256" key="2">
    <source>
        <dbReference type="ARBA" id="ARBA00022692"/>
    </source>
</evidence>
<dbReference type="InterPro" id="IPR049326">
    <property type="entry name" value="Rhodopsin_dom_fungi"/>
</dbReference>
<feature type="domain" description="Rhodopsin" evidence="8">
    <location>
        <begin position="31"/>
        <end position="285"/>
    </location>
</feature>